<name>A0A077KSZ2_9BURK</name>
<reference evidence="2" key="1">
    <citation type="journal article" date="2014" name="Mol. Plant Pathol.">
        <title>Two types of genetic carriers, the IncP genomic island and the novel IncP-1beta plasmid, for the aac(2')-IIa gene that confers kasugamycin resistance in Acidovorax avenae subsp. avenae.</title>
        <authorList>
            <person name="Yoshii A."/>
            <person name="Omatsu T."/>
            <person name="Katayama Y."/>
            <person name="Koyama S."/>
            <person name="Mizutani T."/>
            <person name="Moriyama H."/>
            <person name="Fukuhara T."/>
        </authorList>
    </citation>
    <scope>NUCLEOTIDE SEQUENCE</scope>
    <source>
        <strain evidence="2">83</strain>
        <plasmid evidence="2">pAAA83</plasmid>
    </source>
</reference>
<geneLocation type="plasmid" evidence="2">
    <name>pAAA83</name>
</geneLocation>
<dbReference type="RefSeq" id="WP_001095942.1">
    <property type="nucleotide sequence ID" value="NC_024998.1"/>
</dbReference>
<dbReference type="AlphaFoldDB" id="A0A077KSZ2"/>
<dbReference type="EMBL" id="AB852526">
    <property type="protein sequence ID" value="BAP34677.1"/>
    <property type="molecule type" value="Genomic_DNA"/>
</dbReference>
<accession>A0A077KSZ2</accession>
<organism evidence="2">
    <name type="scientific">Paracidovorax avenae</name>
    <dbReference type="NCBI Taxonomy" id="80867"/>
    <lineage>
        <taxon>Bacteria</taxon>
        <taxon>Pseudomonadati</taxon>
        <taxon>Pseudomonadota</taxon>
        <taxon>Betaproteobacteria</taxon>
        <taxon>Burkholderiales</taxon>
        <taxon>Comamonadaceae</taxon>
        <taxon>Paracidovorax</taxon>
    </lineage>
</organism>
<dbReference type="GeneID" id="93083067"/>
<dbReference type="SMR" id="A0A077KSZ2"/>
<dbReference type="InterPro" id="IPR042297">
    <property type="entry name" value="Antirestriction_sf"/>
</dbReference>
<gene>
    <name evidence="2" type="primary">klcA</name>
</gene>
<keyword evidence="2" id="KW-0614">Plasmid</keyword>
<proteinExistence type="inferred from homology"/>
<comment type="similarity">
    <text evidence="1">Belongs to the antirestriction protein family.</text>
</comment>
<dbReference type="Pfam" id="PF03230">
    <property type="entry name" value="Antirestrict"/>
    <property type="match status" value="1"/>
</dbReference>
<evidence type="ECO:0000256" key="1">
    <source>
        <dbReference type="ARBA" id="ARBA00008618"/>
    </source>
</evidence>
<protein>
    <submittedName>
        <fullName evidence="2">KlcA protein</fullName>
    </submittedName>
</protein>
<sequence length="142" mass="15654">MNTQDQPVTASLVAEAQRLDFLPTYFGPRLMMRGEALVYAWLRRLCERYNGAYWHYYTLSDGGFYLAPDLAERLEIEVDGNGFRGELSADAAGIVATLFALGQLAAEIAGTDAADALIDRYHFLRGFAAGHPEAAAIYRAID</sequence>
<dbReference type="InterPro" id="IPR004914">
    <property type="entry name" value="Antirestrict"/>
</dbReference>
<dbReference type="Gene3D" id="3.30.70.3580">
    <property type="entry name" value="Antirestriction protein"/>
    <property type="match status" value="1"/>
</dbReference>
<evidence type="ECO:0000313" key="2">
    <source>
        <dbReference type="EMBL" id="BAP34677.1"/>
    </source>
</evidence>